<dbReference type="AlphaFoldDB" id="A0AA89BSM0"/>
<keyword evidence="2 5" id="KW-0812">Transmembrane</keyword>
<feature type="transmembrane region" description="Helical" evidence="5">
    <location>
        <begin position="69"/>
        <end position="91"/>
    </location>
</feature>
<dbReference type="SUPFAM" id="SSF81321">
    <property type="entry name" value="Family A G protein-coupled receptor-like"/>
    <property type="match status" value="1"/>
</dbReference>
<comment type="subcellular location">
    <subcellularLocation>
        <location evidence="1">Membrane</location>
    </subcellularLocation>
</comment>
<protein>
    <recommendedName>
        <fullName evidence="6">G-protein coupled receptors family 1 profile domain-containing protein</fullName>
    </recommendedName>
</protein>
<keyword evidence="3 5" id="KW-1133">Transmembrane helix</keyword>
<dbReference type="PRINTS" id="PR00237">
    <property type="entry name" value="GPCRRHODOPSN"/>
</dbReference>
<dbReference type="InterPro" id="IPR053071">
    <property type="entry name" value="GPCR1-related_rcpt"/>
</dbReference>
<dbReference type="InterPro" id="IPR019427">
    <property type="entry name" value="7TM_GPCR_serpentine_rcpt_Srw"/>
</dbReference>
<dbReference type="Pfam" id="PF10324">
    <property type="entry name" value="7TM_GPCR_Srw"/>
    <property type="match status" value="1"/>
</dbReference>
<evidence type="ECO:0000256" key="5">
    <source>
        <dbReference type="SAM" id="Phobius"/>
    </source>
</evidence>
<evidence type="ECO:0000256" key="2">
    <source>
        <dbReference type="ARBA" id="ARBA00022692"/>
    </source>
</evidence>
<evidence type="ECO:0000256" key="4">
    <source>
        <dbReference type="ARBA" id="ARBA00023136"/>
    </source>
</evidence>
<dbReference type="GO" id="GO:0016020">
    <property type="term" value="C:membrane"/>
    <property type="evidence" value="ECO:0007669"/>
    <property type="project" value="UniProtKB-SubCell"/>
</dbReference>
<feature type="transmembrane region" description="Helical" evidence="5">
    <location>
        <begin position="304"/>
        <end position="324"/>
    </location>
</feature>
<dbReference type="InterPro" id="IPR000276">
    <property type="entry name" value="GPCR_Rhodpsn"/>
</dbReference>
<dbReference type="PROSITE" id="PS50262">
    <property type="entry name" value="G_PROTEIN_RECEP_F1_2"/>
    <property type="match status" value="1"/>
</dbReference>
<evidence type="ECO:0000313" key="8">
    <source>
        <dbReference type="Proteomes" id="UP001186944"/>
    </source>
</evidence>
<feature type="transmembrane region" description="Helical" evidence="5">
    <location>
        <begin position="111"/>
        <end position="132"/>
    </location>
</feature>
<dbReference type="EMBL" id="VSWD01000012">
    <property type="protein sequence ID" value="KAK3085906.1"/>
    <property type="molecule type" value="Genomic_DNA"/>
</dbReference>
<sequence length="359" mass="40887">MSQNLSANNMTAASGMDTAIHTCMPYPYPSSFFIYGVLLPTIAIFTLITNSLIITIFMRRSMRTPTSVLLIGLAIGDILAGNVILPSYIYVYGLHNSDQYLPFPMCIFYDYGAIFGAIFHQTSTWITMVLGIQRFIVVAFPLQGRRFFTIRKSVVCIVLVNFISLIMYSPSFFSTKYSKVTVNGTVLCICDDNSDISDGAEGTMSILRCVFGQLVPCTVLTITTILLIRRLGAEKKQMMKIRADENRARERRDFRHIRRTSLMVILIVTTFLMVEFPNGIYFAFMFVDSLTMEENLKVATIMNTLVYVVNHINFWIYVTLSSHFRKTLKRLIRSFFCKSKDSNGKNGSFESTRCRNFDL</sequence>
<evidence type="ECO:0000259" key="6">
    <source>
        <dbReference type="PROSITE" id="PS50262"/>
    </source>
</evidence>
<feature type="transmembrane region" description="Helical" evidence="5">
    <location>
        <begin position="32"/>
        <end position="57"/>
    </location>
</feature>
<feature type="transmembrane region" description="Helical" evidence="5">
    <location>
        <begin position="153"/>
        <end position="173"/>
    </location>
</feature>
<evidence type="ECO:0000313" key="7">
    <source>
        <dbReference type="EMBL" id="KAK3085906.1"/>
    </source>
</evidence>
<dbReference type="CDD" id="cd14978">
    <property type="entry name" value="7tmA_FMRFamide_R-like"/>
    <property type="match status" value="1"/>
</dbReference>
<name>A0AA89BSM0_PINIB</name>
<proteinExistence type="predicted"/>
<feature type="transmembrane region" description="Helical" evidence="5">
    <location>
        <begin position="210"/>
        <end position="232"/>
    </location>
</feature>
<comment type="caution">
    <text evidence="7">The sequence shown here is derived from an EMBL/GenBank/DDBJ whole genome shotgun (WGS) entry which is preliminary data.</text>
</comment>
<dbReference type="InterPro" id="IPR017452">
    <property type="entry name" value="GPCR_Rhodpsn_7TM"/>
</dbReference>
<dbReference type="PANTHER" id="PTHR47023">
    <property type="entry name" value="SEX PEPTIDE RECEPTOR"/>
    <property type="match status" value="1"/>
</dbReference>
<reference evidence="7" key="1">
    <citation type="submission" date="2019-08" db="EMBL/GenBank/DDBJ databases">
        <title>The improved chromosome-level genome for the pearl oyster Pinctada fucata martensii using PacBio sequencing and Hi-C.</title>
        <authorList>
            <person name="Zheng Z."/>
        </authorList>
    </citation>
    <scope>NUCLEOTIDE SEQUENCE</scope>
    <source>
        <strain evidence="7">ZZ-2019</strain>
        <tissue evidence="7">Adductor muscle</tissue>
    </source>
</reference>
<keyword evidence="8" id="KW-1185">Reference proteome</keyword>
<evidence type="ECO:0000256" key="3">
    <source>
        <dbReference type="ARBA" id="ARBA00022989"/>
    </source>
</evidence>
<dbReference type="GO" id="GO:0008528">
    <property type="term" value="F:G protein-coupled peptide receptor activity"/>
    <property type="evidence" value="ECO:0007669"/>
    <property type="project" value="InterPro"/>
</dbReference>
<dbReference type="PANTHER" id="PTHR47023:SF1">
    <property type="entry name" value="SEX PEPTIDE RECEPTOR"/>
    <property type="match status" value="1"/>
</dbReference>
<dbReference type="Proteomes" id="UP001186944">
    <property type="component" value="Unassembled WGS sequence"/>
</dbReference>
<feature type="domain" description="G-protein coupled receptors family 1 profile" evidence="6">
    <location>
        <begin position="49"/>
        <end position="317"/>
    </location>
</feature>
<gene>
    <name evidence="7" type="ORF">FSP39_010296</name>
</gene>
<keyword evidence="4 5" id="KW-0472">Membrane</keyword>
<accession>A0AA89BSM0</accession>
<organism evidence="7 8">
    <name type="scientific">Pinctada imbricata</name>
    <name type="common">Atlantic pearl-oyster</name>
    <name type="synonym">Pinctada martensii</name>
    <dbReference type="NCBI Taxonomy" id="66713"/>
    <lineage>
        <taxon>Eukaryota</taxon>
        <taxon>Metazoa</taxon>
        <taxon>Spiralia</taxon>
        <taxon>Lophotrochozoa</taxon>
        <taxon>Mollusca</taxon>
        <taxon>Bivalvia</taxon>
        <taxon>Autobranchia</taxon>
        <taxon>Pteriomorphia</taxon>
        <taxon>Pterioida</taxon>
        <taxon>Pterioidea</taxon>
        <taxon>Pteriidae</taxon>
        <taxon>Pinctada</taxon>
    </lineage>
</organism>
<feature type="transmembrane region" description="Helical" evidence="5">
    <location>
        <begin position="261"/>
        <end position="284"/>
    </location>
</feature>
<dbReference type="Gene3D" id="1.20.1070.10">
    <property type="entry name" value="Rhodopsin 7-helix transmembrane proteins"/>
    <property type="match status" value="1"/>
</dbReference>
<evidence type="ECO:0000256" key="1">
    <source>
        <dbReference type="ARBA" id="ARBA00004370"/>
    </source>
</evidence>